<evidence type="ECO:0000313" key="2">
    <source>
        <dbReference type="Proteomes" id="UP001172083"/>
    </source>
</evidence>
<dbReference type="PANTHER" id="PTHR21621:SF0">
    <property type="entry name" value="BETA-CITRYLGLUTAMATE SYNTHASE B-RELATED"/>
    <property type="match status" value="1"/>
</dbReference>
<dbReference type="RefSeq" id="WP_346756366.1">
    <property type="nucleotide sequence ID" value="NZ_JAUJEB010000001.1"/>
</dbReference>
<dbReference type="SUPFAM" id="SSF56059">
    <property type="entry name" value="Glutathione synthetase ATP-binding domain-like"/>
    <property type="match status" value="1"/>
</dbReference>
<keyword evidence="2" id="KW-1185">Reference proteome</keyword>
<organism evidence="1 2">
    <name type="scientific">Agaribacillus aureus</name>
    <dbReference type="NCBI Taxonomy" id="3051825"/>
    <lineage>
        <taxon>Bacteria</taxon>
        <taxon>Pseudomonadati</taxon>
        <taxon>Bacteroidota</taxon>
        <taxon>Cytophagia</taxon>
        <taxon>Cytophagales</taxon>
        <taxon>Splendidivirgaceae</taxon>
        <taxon>Agaribacillus</taxon>
    </lineage>
</organism>
<accession>A0ABT8KZW9</accession>
<dbReference type="PANTHER" id="PTHR21621">
    <property type="entry name" value="RIBOSOMAL PROTEIN S6 MODIFICATION PROTEIN"/>
    <property type="match status" value="1"/>
</dbReference>
<dbReference type="Gene3D" id="3.30.470.20">
    <property type="entry name" value="ATP-grasp fold, B domain"/>
    <property type="match status" value="1"/>
</dbReference>
<protein>
    <submittedName>
        <fullName evidence="1">Grasp-with-spasm system ATP-grasp peptide maturase</fullName>
    </submittedName>
</protein>
<name>A0ABT8KZW9_9BACT</name>
<dbReference type="EMBL" id="JAUJEB010000001">
    <property type="protein sequence ID" value="MDN5211030.1"/>
    <property type="molecule type" value="Genomic_DNA"/>
</dbReference>
<gene>
    <name evidence="1" type="primary">gwsG</name>
    <name evidence="1" type="ORF">QQ020_03185</name>
</gene>
<comment type="caution">
    <text evidence="1">The sequence shown here is derived from an EMBL/GenBank/DDBJ whole genome shotgun (WGS) entry which is preliminary data.</text>
</comment>
<dbReference type="Proteomes" id="UP001172083">
    <property type="component" value="Unassembled WGS sequence"/>
</dbReference>
<dbReference type="NCBIfam" id="TIGR04192">
    <property type="entry name" value="GRASP_w_spasm"/>
    <property type="match status" value="1"/>
</dbReference>
<evidence type="ECO:0000313" key="1">
    <source>
        <dbReference type="EMBL" id="MDN5211030.1"/>
    </source>
</evidence>
<sequence length="324" mass="37968">MSMSGDPSTEDVMDWLNFYKHPFIRINLGDFLDKRVSFSLLSGVFTIEGDRIEASEVNAVWYRRTDAFKNSFFFRNNQRHLVEQTIEQLNFEYASLRHSFATLFHDAYWLNHPLNVSINKMHVLNKANQCGLSIPATYVVNTKDQLLTLMEDQSLICKSIFESTVLETNQATYMMYTEELTPEIVKKLEAKFYPSMVQKKIEKHYEIRVFYLAGAFYPMAIFSQSDAQTKLDFRHYNDDRPNRNVPYHLPQEVQNKLHLLMRILDLNCGSIDMIRGRDGCYYFLEVNPVGQYGMTAIPCNFNLDQLIAEHLIENDHTYEKRKVS</sequence>
<dbReference type="InterPro" id="IPR026455">
    <property type="entry name" value="GRASP_w_spasm"/>
</dbReference>
<reference evidence="1" key="1">
    <citation type="submission" date="2023-06" db="EMBL/GenBank/DDBJ databases">
        <title>Genomic of Agaribacillus aureum.</title>
        <authorList>
            <person name="Wang G."/>
        </authorList>
    </citation>
    <scope>NUCLEOTIDE SEQUENCE</scope>
    <source>
        <strain evidence="1">BMA12</strain>
    </source>
</reference>
<proteinExistence type="predicted"/>